<dbReference type="GO" id="GO:0005739">
    <property type="term" value="C:mitochondrion"/>
    <property type="evidence" value="ECO:0007669"/>
    <property type="project" value="TreeGrafter"/>
</dbReference>
<dbReference type="PANTHER" id="PTHR21043">
    <property type="entry name" value="IOJAP SUPERFAMILY ORTHOLOG"/>
    <property type="match status" value="1"/>
</dbReference>
<dbReference type="Pfam" id="PF02410">
    <property type="entry name" value="RsfS"/>
    <property type="match status" value="1"/>
</dbReference>
<dbReference type="OrthoDB" id="271386at2759"/>
<dbReference type="PANTHER" id="PTHR21043:SF0">
    <property type="entry name" value="MITOCHONDRIAL ASSEMBLY OF RIBOSOMAL LARGE SUBUNIT PROTEIN 1"/>
    <property type="match status" value="1"/>
</dbReference>
<evidence type="ECO:0000313" key="4">
    <source>
        <dbReference type="WBParaSite" id="SBAD_0000508101-mRNA-1"/>
    </source>
</evidence>
<evidence type="ECO:0000313" key="3">
    <source>
        <dbReference type="Proteomes" id="UP000270296"/>
    </source>
</evidence>
<dbReference type="GO" id="GO:0017148">
    <property type="term" value="P:negative regulation of translation"/>
    <property type="evidence" value="ECO:0007669"/>
    <property type="project" value="TreeGrafter"/>
</dbReference>
<dbReference type="Gene3D" id="3.30.460.10">
    <property type="entry name" value="Beta Polymerase, domain 2"/>
    <property type="match status" value="1"/>
</dbReference>
<evidence type="ECO:0000313" key="2">
    <source>
        <dbReference type="EMBL" id="VDP05639.1"/>
    </source>
</evidence>
<accession>A0A183IMN6</accession>
<dbReference type="NCBIfam" id="TIGR00090">
    <property type="entry name" value="rsfS_iojap_ybeB"/>
    <property type="match status" value="1"/>
</dbReference>
<keyword evidence="3" id="KW-1185">Reference proteome</keyword>
<sequence>MFLRGLSAIAARVSLGASHVSAEPLKRVLHEAIPYSTGAVHNRGLHQFVFDLDEVTQLVNAENLTDLCCIEIPSHIPFVPHMMLCSAANHRHLFASCQLIYKAYKSKMSPDQVIAKVEGRDSPDWKVIDMGNIVLHIMMPEVRKLYDIEMLWAVGPEYDELTIAKTETEQMLGGTSESLEKDIRWLQHYNKPAESDST</sequence>
<dbReference type="EMBL" id="UZAM01008609">
    <property type="protein sequence ID" value="VDP05639.1"/>
    <property type="molecule type" value="Genomic_DNA"/>
</dbReference>
<dbReference type="GO" id="GO:0043023">
    <property type="term" value="F:ribosomal large subunit binding"/>
    <property type="evidence" value="ECO:0007669"/>
    <property type="project" value="TreeGrafter"/>
</dbReference>
<evidence type="ECO:0000256" key="1">
    <source>
        <dbReference type="ARBA" id="ARBA00010574"/>
    </source>
</evidence>
<comment type="similarity">
    <text evidence="1">Belongs to the Iojap/RsfS family.</text>
</comment>
<organism evidence="4">
    <name type="scientific">Soboliphyme baturini</name>
    <dbReference type="NCBI Taxonomy" id="241478"/>
    <lineage>
        <taxon>Eukaryota</taxon>
        <taxon>Metazoa</taxon>
        <taxon>Ecdysozoa</taxon>
        <taxon>Nematoda</taxon>
        <taxon>Enoplea</taxon>
        <taxon>Dorylaimia</taxon>
        <taxon>Dioctophymatida</taxon>
        <taxon>Dioctophymatoidea</taxon>
        <taxon>Soboliphymatidae</taxon>
        <taxon>Soboliphyme</taxon>
    </lineage>
</organism>
<dbReference type="Proteomes" id="UP000270296">
    <property type="component" value="Unassembled WGS sequence"/>
</dbReference>
<protein>
    <submittedName>
        <fullName evidence="4">Mitochondrial assembly of ribosomal large subunit protein 1</fullName>
    </submittedName>
</protein>
<dbReference type="InterPro" id="IPR004394">
    <property type="entry name" value="Iojap/RsfS/C7orf30"/>
</dbReference>
<reference evidence="4" key="1">
    <citation type="submission" date="2016-06" db="UniProtKB">
        <authorList>
            <consortium name="WormBaseParasite"/>
        </authorList>
    </citation>
    <scope>IDENTIFICATION</scope>
</reference>
<dbReference type="InterPro" id="IPR043519">
    <property type="entry name" value="NT_sf"/>
</dbReference>
<dbReference type="WBParaSite" id="SBAD_0000508101-mRNA-1">
    <property type="protein sequence ID" value="SBAD_0000508101-mRNA-1"/>
    <property type="gene ID" value="SBAD_0000508101"/>
</dbReference>
<dbReference type="AlphaFoldDB" id="A0A183IMN6"/>
<reference evidence="2 3" key="2">
    <citation type="submission" date="2018-11" db="EMBL/GenBank/DDBJ databases">
        <authorList>
            <consortium name="Pathogen Informatics"/>
        </authorList>
    </citation>
    <scope>NUCLEOTIDE SEQUENCE [LARGE SCALE GENOMIC DNA]</scope>
</reference>
<proteinExistence type="inferred from homology"/>
<dbReference type="SUPFAM" id="SSF81301">
    <property type="entry name" value="Nucleotidyltransferase"/>
    <property type="match status" value="1"/>
</dbReference>
<gene>
    <name evidence="2" type="ORF">SBAD_LOCUS4882</name>
</gene>
<name>A0A183IMN6_9BILA</name>
<dbReference type="GO" id="GO:0090071">
    <property type="term" value="P:negative regulation of ribosome biogenesis"/>
    <property type="evidence" value="ECO:0007669"/>
    <property type="project" value="TreeGrafter"/>
</dbReference>